<keyword evidence="3" id="KW-1185">Reference proteome</keyword>
<proteinExistence type="predicted"/>
<evidence type="ECO:0000259" key="1">
    <source>
        <dbReference type="PROSITE" id="PS00028"/>
    </source>
</evidence>
<sequence length="719" mass="79934">MELSSLMVRLHFSRAKAAGRSAAVLFVDGQQAFYSTLREYLWGRLQQEGGLEQAVQRLLDGIHVDSQICDRAKQLLSQPGRLVELGVSSSLNYIFQAQLTGAWYCMNPQAQQVVQSFTGTGPGSPLADILFQVVFDISLRSLEQSLREAGMLQSPLTNGGDMPSQSWCPCYIPTWVDDLAILIDADAPTELMRRLEAATRAAHVALGLAGIAVNHSPRKTEAVLAMRGKGSQEARRQAWVREAGVHEVEVAGRTIRLVLASSYLHLGTTVCASSTDAPDLRSRGETAWAKFLPVRRRVLTNPELSISERMQVVDSLVLNSLMHGAGVWTLATSNEREMLHAAYMRIMRGCMKPLLGTSVVGLTDQDVCSALCVLNPEENLWLHRARLLMQLVRSDCYGLWFVSEAESFWLHQAGQALYRVCYPLLGQPATNVECVREFRPCRQWMQQAKQHAAALTFAVQSFRARILRARQTACRAVRRRIFIARSQLQDGIVAIRIPTGVCRQHSSSWTCPECHQMFANAAAGGSHMRHMHARPAVASAAVGTACQCCCVEFWSTRRLRQHLRQQPSCGVCYAEADLGCEAPHPDVDDGWRPPSTVAGPRPWWATLQPTARSSVVPPMSLPLPPYVCHFARACRDWDFEKIRQFSGATLVWNTRVVAAEYGLYTWPPDIIGRQDWEAIFGTLSAIVEAHCTGTCFERQVLGLRFWARGDILHVTRASA</sequence>
<feature type="domain" description="C2H2-type" evidence="1">
    <location>
        <begin position="511"/>
        <end position="532"/>
    </location>
</feature>
<accession>A0A812M3S2</accession>
<evidence type="ECO:0000313" key="2">
    <source>
        <dbReference type="EMBL" id="CAE7256513.1"/>
    </source>
</evidence>
<dbReference type="EMBL" id="CAJNDS010001358">
    <property type="protein sequence ID" value="CAE7256513.1"/>
    <property type="molecule type" value="Genomic_DNA"/>
</dbReference>
<comment type="caution">
    <text evidence="2">The sequence shown here is derived from an EMBL/GenBank/DDBJ whole genome shotgun (WGS) entry which is preliminary data.</text>
</comment>
<dbReference type="AlphaFoldDB" id="A0A812M3S2"/>
<evidence type="ECO:0000313" key="3">
    <source>
        <dbReference type="Proteomes" id="UP000604046"/>
    </source>
</evidence>
<dbReference type="Proteomes" id="UP000604046">
    <property type="component" value="Unassembled WGS sequence"/>
</dbReference>
<gene>
    <name evidence="2" type="ORF">SNAT2548_LOCUS13164</name>
</gene>
<organism evidence="2 3">
    <name type="scientific">Symbiodinium natans</name>
    <dbReference type="NCBI Taxonomy" id="878477"/>
    <lineage>
        <taxon>Eukaryota</taxon>
        <taxon>Sar</taxon>
        <taxon>Alveolata</taxon>
        <taxon>Dinophyceae</taxon>
        <taxon>Suessiales</taxon>
        <taxon>Symbiodiniaceae</taxon>
        <taxon>Symbiodinium</taxon>
    </lineage>
</organism>
<name>A0A812M3S2_9DINO</name>
<dbReference type="InterPro" id="IPR013087">
    <property type="entry name" value="Znf_C2H2_type"/>
</dbReference>
<protein>
    <recommendedName>
        <fullName evidence="1">C2H2-type domain-containing protein</fullName>
    </recommendedName>
</protein>
<dbReference type="PROSITE" id="PS00028">
    <property type="entry name" value="ZINC_FINGER_C2H2_1"/>
    <property type="match status" value="1"/>
</dbReference>
<reference evidence="2" key="1">
    <citation type="submission" date="2021-02" db="EMBL/GenBank/DDBJ databases">
        <authorList>
            <person name="Dougan E. K."/>
            <person name="Rhodes N."/>
            <person name="Thang M."/>
            <person name="Chan C."/>
        </authorList>
    </citation>
    <scope>NUCLEOTIDE SEQUENCE</scope>
</reference>